<protein>
    <submittedName>
        <fullName evidence="2">Uncharacterized protein</fullName>
    </submittedName>
</protein>
<accession>A0ABD3N5F8</accession>
<dbReference type="Proteomes" id="UP001530315">
    <property type="component" value="Unassembled WGS sequence"/>
</dbReference>
<dbReference type="EMBL" id="JALLAZ020001604">
    <property type="protein sequence ID" value="KAL3771364.1"/>
    <property type="molecule type" value="Genomic_DNA"/>
</dbReference>
<proteinExistence type="predicted"/>
<evidence type="ECO:0000313" key="2">
    <source>
        <dbReference type="EMBL" id="KAL3771364.1"/>
    </source>
</evidence>
<reference evidence="2 3" key="1">
    <citation type="submission" date="2024-10" db="EMBL/GenBank/DDBJ databases">
        <title>Updated reference genomes for cyclostephanoid diatoms.</title>
        <authorList>
            <person name="Roberts W.R."/>
            <person name="Alverson A.J."/>
        </authorList>
    </citation>
    <scope>NUCLEOTIDE SEQUENCE [LARGE SCALE GENOMIC DNA]</scope>
    <source>
        <strain evidence="2 3">AJA276-08</strain>
    </source>
</reference>
<feature type="region of interest" description="Disordered" evidence="1">
    <location>
        <begin position="1"/>
        <end position="39"/>
    </location>
</feature>
<evidence type="ECO:0000256" key="1">
    <source>
        <dbReference type="SAM" id="MobiDB-lite"/>
    </source>
</evidence>
<name>A0ABD3N5F8_9STRA</name>
<keyword evidence="3" id="KW-1185">Reference proteome</keyword>
<comment type="caution">
    <text evidence="2">The sequence shown here is derived from an EMBL/GenBank/DDBJ whole genome shotgun (WGS) entry which is preliminary data.</text>
</comment>
<dbReference type="AlphaFoldDB" id="A0ABD3N5F8"/>
<gene>
    <name evidence="2" type="ORF">ACHAW5_000073</name>
</gene>
<organism evidence="2 3">
    <name type="scientific">Stephanodiscus triporus</name>
    <dbReference type="NCBI Taxonomy" id="2934178"/>
    <lineage>
        <taxon>Eukaryota</taxon>
        <taxon>Sar</taxon>
        <taxon>Stramenopiles</taxon>
        <taxon>Ochrophyta</taxon>
        <taxon>Bacillariophyta</taxon>
        <taxon>Coscinodiscophyceae</taxon>
        <taxon>Thalassiosirophycidae</taxon>
        <taxon>Stephanodiscales</taxon>
        <taxon>Stephanodiscaceae</taxon>
        <taxon>Stephanodiscus</taxon>
    </lineage>
</organism>
<sequence length="104" mass="11129">MGGRDGGSMEGRRDEQGARGKQGTICRDDDDNNNNDVGDSRAMHIFWTTTTTTTNACPPPDPIVVRVAAGVNGDYWSVKIATMTSALIGGLLVMRGLDSISIWD</sequence>
<evidence type="ECO:0000313" key="3">
    <source>
        <dbReference type="Proteomes" id="UP001530315"/>
    </source>
</evidence>